<gene>
    <name evidence="2" type="ORF">DEO72_LG1g1855</name>
</gene>
<evidence type="ECO:0000313" key="3">
    <source>
        <dbReference type="Proteomes" id="UP000501690"/>
    </source>
</evidence>
<keyword evidence="3" id="KW-1185">Reference proteome</keyword>
<protein>
    <submittedName>
        <fullName evidence="2">Uncharacterized protein</fullName>
    </submittedName>
</protein>
<accession>A0A4D6KNZ2</accession>
<sequence length="90" mass="10180">MVSRWRKSVSPSSKADAATTTAAGSIEEPEDSVPTPRSTVGIRFGRAWRVVASFERQFPPREFRAEDSHKETQFGYCSWSRGGMEWLRQA</sequence>
<name>A0A4D6KNZ2_VIGUN</name>
<evidence type="ECO:0000313" key="2">
    <source>
        <dbReference type="EMBL" id="QCD78223.1"/>
    </source>
</evidence>
<reference evidence="2 3" key="1">
    <citation type="submission" date="2019-04" db="EMBL/GenBank/DDBJ databases">
        <title>An improved genome assembly and genetic linkage map for asparagus bean, Vigna unguiculata ssp. sesquipedialis.</title>
        <authorList>
            <person name="Xia Q."/>
            <person name="Zhang R."/>
            <person name="Dong Y."/>
        </authorList>
    </citation>
    <scope>NUCLEOTIDE SEQUENCE [LARGE SCALE GENOMIC DNA]</scope>
    <source>
        <tissue evidence="2">Leaf</tissue>
    </source>
</reference>
<proteinExistence type="predicted"/>
<dbReference type="AlphaFoldDB" id="A0A4D6KNZ2"/>
<feature type="region of interest" description="Disordered" evidence="1">
    <location>
        <begin position="1"/>
        <end position="38"/>
    </location>
</feature>
<dbReference type="EMBL" id="CP039345">
    <property type="protein sequence ID" value="QCD78223.1"/>
    <property type="molecule type" value="Genomic_DNA"/>
</dbReference>
<dbReference type="Proteomes" id="UP000501690">
    <property type="component" value="Linkage Group LG1"/>
</dbReference>
<evidence type="ECO:0000256" key="1">
    <source>
        <dbReference type="SAM" id="MobiDB-lite"/>
    </source>
</evidence>
<organism evidence="2 3">
    <name type="scientific">Vigna unguiculata</name>
    <name type="common">Cowpea</name>
    <dbReference type="NCBI Taxonomy" id="3917"/>
    <lineage>
        <taxon>Eukaryota</taxon>
        <taxon>Viridiplantae</taxon>
        <taxon>Streptophyta</taxon>
        <taxon>Embryophyta</taxon>
        <taxon>Tracheophyta</taxon>
        <taxon>Spermatophyta</taxon>
        <taxon>Magnoliopsida</taxon>
        <taxon>eudicotyledons</taxon>
        <taxon>Gunneridae</taxon>
        <taxon>Pentapetalae</taxon>
        <taxon>rosids</taxon>
        <taxon>fabids</taxon>
        <taxon>Fabales</taxon>
        <taxon>Fabaceae</taxon>
        <taxon>Papilionoideae</taxon>
        <taxon>50 kb inversion clade</taxon>
        <taxon>NPAAA clade</taxon>
        <taxon>indigoferoid/millettioid clade</taxon>
        <taxon>Phaseoleae</taxon>
        <taxon>Vigna</taxon>
    </lineage>
</organism>